<sequence length="80" mass="8569">MKKVVLWAIGGFGLAVICGLMGLAHLSASIVTLTVFCATPAILFHFSAWCFGFIGSLPGRVISWLHPPGAVTRLGEERDR</sequence>
<feature type="transmembrane region" description="Helical" evidence="1">
    <location>
        <begin position="5"/>
        <end position="24"/>
    </location>
</feature>
<reference evidence="2 3" key="1">
    <citation type="submission" date="2022-03" db="EMBL/GenBank/DDBJ databases">
        <title>Rhizobium SSM4.3 sp. nov., isolated from Sediment (Gouqi Island).</title>
        <authorList>
            <person name="Chen G."/>
        </authorList>
    </citation>
    <scope>NUCLEOTIDE SEQUENCE [LARGE SCALE GENOMIC DNA]</scope>
    <source>
        <strain evidence="2 3">SSM4.3</strain>
        <plasmid evidence="2">unnamed</plasmid>
    </source>
</reference>
<dbReference type="RefSeq" id="WP_245134801.1">
    <property type="nucleotide sequence ID" value="NZ_CP128477.1"/>
</dbReference>
<keyword evidence="1" id="KW-1133">Transmembrane helix</keyword>
<keyword evidence="1" id="KW-0472">Membrane</keyword>
<evidence type="ECO:0008006" key="4">
    <source>
        <dbReference type="Google" id="ProtNLM"/>
    </source>
</evidence>
<geneLocation type="plasmid" evidence="2">
    <name>unnamed</name>
</geneLocation>
<proteinExistence type="predicted"/>
<gene>
    <name evidence="2" type="ORF">MKJ03_03635</name>
</gene>
<accession>A0ABT0CWS2</accession>
<organism evidence="2 3">
    <name type="scientific">Peteryoungia algae</name>
    <dbReference type="NCBI Taxonomy" id="2919917"/>
    <lineage>
        <taxon>Bacteria</taxon>
        <taxon>Pseudomonadati</taxon>
        <taxon>Pseudomonadota</taxon>
        <taxon>Alphaproteobacteria</taxon>
        <taxon>Hyphomicrobiales</taxon>
        <taxon>Rhizobiaceae</taxon>
        <taxon>Peteryoungia</taxon>
    </lineage>
</organism>
<evidence type="ECO:0000313" key="3">
    <source>
        <dbReference type="Proteomes" id="UP001522662"/>
    </source>
</evidence>
<evidence type="ECO:0000313" key="2">
    <source>
        <dbReference type="EMBL" id="MCJ8237404.1"/>
    </source>
</evidence>
<keyword evidence="1" id="KW-0812">Transmembrane</keyword>
<protein>
    <recommendedName>
        <fullName evidence="4">Inner membrane protein</fullName>
    </recommendedName>
</protein>
<keyword evidence="3" id="KW-1185">Reference proteome</keyword>
<dbReference type="EMBL" id="JALAYX010000001">
    <property type="protein sequence ID" value="MCJ8237404.1"/>
    <property type="molecule type" value="Genomic_DNA"/>
</dbReference>
<evidence type="ECO:0000256" key="1">
    <source>
        <dbReference type="SAM" id="Phobius"/>
    </source>
</evidence>
<comment type="caution">
    <text evidence="2">The sequence shown here is derived from an EMBL/GenBank/DDBJ whole genome shotgun (WGS) entry which is preliminary data.</text>
</comment>
<feature type="transmembrane region" description="Helical" evidence="1">
    <location>
        <begin position="30"/>
        <end position="54"/>
    </location>
</feature>
<dbReference type="Proteomes" id="UP001522662">
    <property type="component" value="Unassembled WGS sequence"/>
</dbReference>
<keyword evidence="2" id="KW-0614">Plasmid</keyword>
<name>A0ABT0CWS2_9HYPH</name>